<keyword evidence="3" id="KW-0342">GTP-binding</keyword>
<evidence type="ECO:0000256" key="2">
    <source>
        <dbReference type="ARBA" id="ARBA00022741"/>
    </source>
</evidence>
<dbReference type="AlphaFoldDB" id="A0A8S1HC76"/>
<comment type="caution">
    <text evidence="4">The sequence shown here is derived from an EMBL/GenBank/DDBJ whole genome shotgun (WGS) entry which is preliminary data.</text>
</comment>
<dbReference type="SUPFAM" id="SSF52540">
    <property type="entry name" value="P-loop containing nucleoside triphosphate hydrolases"/>
    <property type="match status" value="1"/>
</dbReference>
<dbReference type="GO" id="GO:0003924">
    <property type="term" value="F:GTPase activity"/>
    <property type="evidence" value="ECO:0007669"/>
    <property type="project" value="InterPro"/>
</dbReference>
<dbReference type="InterPro" id="IPR027417">
    <property type="entry name" value="P-loop_NTPase"/>
</dbReference>
<dbReference type="PANTHER" id="PTHR24072">
    <property type="entry name" value="RHO FAMILY GTPASE"/>
    <property type="match status" value="1"/>
</dbReference>
<name>A0A8S1HC76_9PELO</name>
<dbReference type="SMART" id="SM00173">
    <property type="entry name" value="RAS"/>
    <property type="match status" value="1"/>
</dbReference>
<accession>A0A8S1HC76</accession>
<protein>
    <submittedName>
        <fullName evidence="4">Uncharacterized protein</fullName>
    </submittedName>
</protein>
<dbReference type="InterPro" id="IPR003578">
    <property type="entry name" value="Small_GTPase_Rho"/>
</dbReference>
<dbReference type="SMART" id="SM00175">
    <property type="entry name" value="RAB"/>
    <property type="match status" value="1"/>
</dbReference>
<keyword evidence="2" id="KW-0547">Nucleotide-binding</keyword>
<evidence type="ECO:0000256" key="3">
    <source>
        <dbReference type="ARBA" id="ARBA00023134"/>
    </source>
</evidence>
<evidence type="ECO:0000256" key="1">
    <source>
        <dbReference type="ARBA" id="ARBA00010142"/>
    </source>
</evidence>
<reference evidence="4" key="1">
    <citation type="submission" date="2020-10" db="EMBL/GenBank/DDBJ databases">
        <authorList>
            <person name="Kikuchi T."/>
        </authorList>
    </citation>
    <scope>NUCLEOTIDE SEQUENCE</scope>
    <source>
        <strain evidence="4">NKZ352</strain>
    </source>
</reference>
<organism evidence="4 5">
    <name type="scientific">Caenorhabditis auriculariae</name>
    <dbReference type="NCBI Taxonomy" id="2777116"/>
    <lineage>
        <taxon>Eukaryota</taxon>
        <taxon>Metazoa</taxon>
        <taxon>Ecdysozoa</taxon>
        <taxon>Nematoda</taxon>
        <taxon>Chromadorea</taxon>
        <taxon>Rhabditida</taxon>
        <taxon>Rhabditina</taxon>
        <taxon>Rhabditomorpha</taxon>
        <taxon>Rhabditoidea</taxon>
        <taxon>Rhabditidae</taxon>
        <taxon>Peloderinae</taxon>
        <taxon>Caenorhabditis</taxon>
    </lineage>
</organism>
<dbReference type="NCBIfam" id="TIGR00231">
    <property type="entry name" value="small_GTP"/>
    <property type="match status" value="1"/>
</dbReference>
<dbReference type="PROSITE" id="PS51419">
    <property type="entry name" value="RAB"/>
    <property type="match status" value="1"/>
</dbReference>
<dbReference type="PROSITE" id="PS51420">
    <property type="entry name" value="RHO"/>
    <property type="match status" value="1"/>
</dbReference>
<keyword evidence="5" id="KW-1185">Reference proteome</keyword>
<dbReference type="InterPro" id="IPR005225">
    <property type="entry name" value="Small_GTP-bd"/>
</dbReference>
<dbReference type="Proteomes" id="UP000835052">
    <property type="component" value="Unassembled WGS sequence"/>
</dbReference>
<dbReference type="FunFam" id="3.40.50.300:FF:001179">
    <property type="entry name" value="Rho family GTPase"/>
    <property type="match status" value="1"/>
</dbReference>
<comment type="similarity">
    <text evidence="1">Belongs to the small GTPase superfamily. Rho family.</text>
</comment>
<sequence>MKFVFLGEEGVGKTSLLMAYSKGCVPKVYVPTVFDSYSLNVSAGNVPYKLSLFDTSGQDKYGKLRPLSYPNTDIFLICFSIVSPESFHKIKDKFVPEVKKHCPKARIFIVGTQVDLRNDLDTVEKLAKNRLRPVAEAEGEQLAHELGAIGYFECSALTKVAVTELFKAAIASAIEKDDEQVENVQSARCACTIS</sequence>
<dbReference type="Gene3D" id="3.40.50.300">
    <property type="entry name" value="P-loop containing nucleotide triphosphate hydrolases"/>
    <property type="match status" value="1"/>
</dbReference>
<dbReference type="OrthoDB" id="8830751at2759"/>
<evidence type="ECO:0000313" key="5">
    <source>
        <dbReference type="Proteomes" id="UP000835052"/>
    </source>
</evidence>
<dbReference type="GO" id="GO:0005525">
    <property type="term" value="F:GTP binding"/>
    <property type="evidence" value="ECO:0007669"/>
    <property type="project" value="UniProtKB-KW"/>
</dbReference>
<dbReference type="SMART" id="SM00174">
    <property type="entry name" value="RHO"/>
    <property type="match status" value="1"/>
</dbReference>
<dbReference type="GO" id="GO:0007264">
    <property type="term" value="P:small GTPase-mediated signal transduction"/>
    <property type="evidence" value="ECO:0007669"/>
    <property type="project" value="InterPro"/>
</dbReference>
<gene>
    <name evidence="4" type="ORF">CAUJ_LOCUS10225</name>
</gene>
<dbReference type="Pfam" id="PF00071">
    <property type="entry name" value="Ras"/>
    <property type="match status" value="1"/>
</dbReference>
<dbReference type="EMBL" id="CAJGYM010000043">
    <property type="protein sequence ID" value="CAD6194306.1"/>
    <property type="molecule type" value="Genomic_DNA"/>
</dbReference>
<proteinExistence type="inferred from homology"/>
<dbReference type="InterPro" id="IPR001806">
    <property type="entry name" value="Small_GTPase"/>
</dbReference>
<dbReference type="CDD" id="cd00157">
    <property type="entry name" value="Rho"/>
    <property type="match status" value="1"/>
</dbReference>
<evidence type="ECO:0000313" key="4">
    <source>
        <dbReference type="EMBL" id="CAD6194306.1"/>
    </source>
</evidence>
<dbReference type="PROSITE" id="PS51421">
    <property type="entry name" value="RAS"/>
    <property type="match status" value="1"/>
</dbReference>
<dbReference type="PRINTS" id="PR00449">
    <property type="entry name" value="RASTRNSFRMNG"/>
</dbReference>